<keyword evidence="1" id="KW-0472">Membrane</keyword>
<evidence type="ECO:0000313" key="5">
    <source>
        <dbReference type="Proteomes" id="UP001213771"/>
    </source>
</evidence>
<dbReference type="Proteomes" id="UP000220341">
    <property type="component" value="Unassembled WGS sequence"/>
</dbReference>
<proteinExistence type="predicted"/>
<comment type="caution">
    <text evidence="3">The sequence shown here is derived from an EMBL/GenBank/DDBJ whole genome shotgun (WGS) entry which is preliminary data.</text>
</comment>
<keyword evidence="1" id="KW-0812">Transmembrane</keyword>
<feature type="transmembrane region" description="Helical" evidence="1">
    <location>
        <begin position="32"/>
        <end position="50"/>
    </location>
</feature>
<gene>
    <name evidence="3" type="ORF">CN497_16030</name>
    <name evidence="2" type="ORF">PVE99_14855</name>
</gene>
<reference evidence="3 4" key="1">
    <citation type="submission" date="2017-09" db="EMBL/GenBank/DDBJ databases">
        <title>Large-scale bioinformatics analysis of Bacillus genomes uncovers conserved roles of natural products in bacterial physiology.</title>
        <authorList>
            <consortium name="Agbiome Team Llc"/>
            <person name="Bleich R.M."/>
            <person name="Kirk G.J."/>
            <person name="Santa Maria K.C."/>
            <person name="Allen S.E."/>
            <person name="Farag S."/>
            <person name="Shank E.A."/>
            <person name="Bowers A."/>
        </authorList>
    </citation>
    <scope>NUCLEOTIDE SEQUENCE [LARGE SCALE GENOMIC DNA]</scope>
    <source>
        <strain evidence="3 4">AFS003013</strain>
    </source>
</reference>
<dbReference type="AlphaFoldDB" id="A0A2B0N2T6"/>
<reference evidence="2 5" key="2">
    <citation type="submission" date="2023-02" db="EMBL/GenBank/DDBJ databases">
        <authorList>
            <person name="Olszewska D."/>
        </authorList>
    </citation>
    <scope>NUCLEOTIDE SEQUENCE [LARGE SCALE GENOMIC DNA]</scope>
    <source>
        <strain evidence="2 5">FDU301</strain>
    </source>
</reference>
<dbReference type="EMBL" id="NTYW01000014">
    <property type="protein sequence ID" value="PES37363.1"/>
    <property type="molecule type" value="Genomic_DNA"/>
</dbReference>
<organism evidence="3 4">
    <name type="scientific">Priestia megaterium</name>
    <name type="common">Bacillus megaterium</name>
    <dbReference type="NCBI Taxonomy" id="1404"/>
    <lineage>
        <taxon>Bacteria</taxon>
        <taxon>Bacillati</taxon>
        <taxon>Bacillota</taxon>
        <taxon>Bacilli</taxon>
        <taxon>Bacillales</taxon>
        <taxon>Bacillaceae</taxon>
        <taxon>Priestia</taxon>
    </lineage>
</organism>
<dbReference type="RefSeq" id="WP_013055980.1">
    <property type="nucleotide sequence ID" value="NZ_CATKPS010000011.1"/>
</dbReference>
<protein>
    <submittedName>
        <fullName evidence="3">Uncharacterized protein</fullName>
    </submittedName>
</protein>
<accession>A0A2B0N2T6</accession>
<keyword evidence="1" id="KW-1133">Transmembrane helix</keyword>
<name>A0A2B0N2T6_PRIMG</name>
<evidence type="ECO:0000256" key="1">
    <source>
        <dbReference type="SAM" id="Phobius"/>
    </source>
</evidence>
<dbReference type="EMBL" id="JARAOX010000169">
    <property type="protein sequence ID" value="MDD9783668.1"/>
    <property type="molecule type" value="Genomic_DNA"/>
</dbReference>
<dbReference type="Proteomes" id="UP001213771">
    <property type="component" value="Unassembled WGS sequence"/>
</dbReference>
<sequence length="78" mass="9205">MEGFIALLVLLAYLTKKIMINFRKEKYYREIVVYLCLIGLGLFFWGAITLRKEVPTPLYFLEALIKPLTRTVHHLLFT</sequence>
<evidence type="ECO:0000313" key="3">
    <source>
        <dbReference type="EMBL" id="PES37363.1"/>
    </source>
</evidence>
<evidence type="ECO:0000313" key="4">
    <source>
        <dbReference type="Proteomes" id="UP000220341"/>
    </source>
</evidence>
<evidence type="ECO:0000313" key="2">
    <source>
        <dbReference type="EMBL" id="MDD9783668.1"/>
    </source>
</evidence>